<dbReference type="Pfam" id="PF13545">
    <property type="entry name" value="HTH_Crp_2"/>
    <property type="match status" value="1"/>
</dbReference>
<dbReference type="PROSITE" id="PS51063">
    <property type="entry name" value="HTH_CRP_2"/>
    <property type="match status" value="1"/>
</dbReference>
<protein>
    <submittedName>
        <fullName evidence="6">Crp/Fnr family transcriptional regulator</fullName>
    </submittedName>
</protein>
<dbReference type="InterPro" id="IPR018490">
    <property type="entry name" value="cNMP-bd_dom_sf"/>
</dbReference>
<dbReference type="InterPro" id="IPR036390">
    <property type="entry name" value="WH_DNA-bd_sf"/>
</dbReference>
<dbReference type="RefSeq" id="WP_341836127.1">
    <property type="nucleotide sequence ID" value="NZ_CP149822.1"/>
</dbReference>
<keyword evidence="3" id="KW-0804">Transcription</keyword>
<organism evidence="6 7">
    <name type="scientific">Chitinophaga pollutisoli</name>
    <dbReference type="NCBI Taxonomy" id="3133966"/>
    <lineage>
        <taxon>Bacteria</taxon>
        <taxon>Pseudomonadati</taxon>
        <taxon>Bacteroidota</taxon>
        <taxon>Chitinophagia</taxon>
        <taxon>Chitinophagales</taxon>
        <taxon>Chitinophagaceae</taxon>
        <taxon>Chitinophaga</taxon>
    </lineage>
</organism>
<evidence type="ECO:0000313" key="7">
    <source>
        <dbReference type="Proteomes" id="UP001485459"/>
    </source>
</evidence>
<dbReference type="EMBL" id="CP149822">
    <property type="protein sequence ID" value="WZN41272.1"/>
    <property type="molecule type" value="Genomic_DNA"/>
</dbReference>
<dbReference type="Pfam" id="PF00027">
    <property type="entry name" value="cNMP_binding"/>
    <property type="match status" value="1"/>
</dbReference>
<evidence type="ECO:0000256" key="1">
    <source>
        <dbReference type="ARBA" id="ARBA00023015"/>
    </source>
</evidence>
<evidence type="ECO:0000259" key="4">
    <source>
        <dbReference type="PROSITE" id="PS50042"/>
    </source>
</evidence>
<evidence type="ECO:0000256" key="2">
    <source>
        <dbReference type="ARBA" id="ARBA00023125"/>
    </source>
</evidence>
<dbReference type="InterPro" id="IPR036388">
    <property type="entry name" value="WH-like_DNA-bd_sf"/>
</dbReference>
<dbReference type="InterPro" id="IPR050397">
    <property type="entry name" value="Env_Response_Regulators"/>
</dbReference>
<sequence length="239" mass="27388">MIIETDALAQNDLKVKFPVESVRDSDDIYHLMINGVTRKYRKKSIIYREGERSVSIYYVIKGRVKTSKWNVDGKELITGLYKVKDFLGNSAIITFGRYEETAEAMLDSELAVISIPDFEKMLLQIPFLANKLYSNQIVNMLDNQVRMMNIAYGTVRQKVINALLTFMEKYNTGRDSNFEIDVSRHNLAALAGVARESVIRTLSDLRDEGIIQIGESKIRITCIKRLVLECDFTKINSNR</sequence>
<dbReference type="Gene3D" id="2.60.120.10">
    <property type="entry name" value="Jelly Rolls"/>
    <property type="match status" value="1"/>
</dbReference>
<feature type="domain" description="HTH crp-type" evidence="5">
    <location>
        <begin position="153"/>
        <end position="224"/>
    </location>
</feature>
<dbReference type="Proteomes" id="UP001485459">
    <property type="component" value="Chromosome"/>
</dbReference>
<feature type="domain" description="Cyclic nucleotide-binding" evidence="4">
    <location>
        <begin position="38"/>
        <end position="139"/>
    </location>
</feature>
<name>A0ABZ2YPL2_9BACT</name>
<accession>A0ABZ2YPL2</accession>
<dbReference type="Gene3D" id="1.10.10.10">
    <property type="entry name" value="Winged helix-like DNA-binding domain superfamily/Winged helix DNA-binding domain"/>
    <property type="match status" value="1"/>
</dbReference>
<dbReference type="PROSITE" id="PS50042">
    <property type="entry name" value="CNMP_BINDING_3"/>
    <property type="match status" value="1"/>
</dbReference>
<keyword evidence="7" id="KW-1185">Reference proteome</keyword>
<dbReference type="InterPro" id="IPR014710">
    <property type="entry name" value="RmlC-like_jellyroll"/>
</dbReference>
<dbReference type="SUPFAM" id="SSF46785">
    <property type="entry name" value="Winged helix' DNA-binding domain"/>
    <property type="match status" value="1"/>
</dbReference>
<evidence type="ECO:0000259" key="5">
    <source>
        <dbReference type="PROSITE" id="PS51063"/>
    </source>
</evidence>
<reference evidence="7" key="1">
    <citation type="submission" date="2024-03" db="EMBL/GenBank/DDBJ databases">
        <title>Chitinophaga horti sp. nov., isolated from garden soil.</title>
        <authorList>
            <person name="Lee D.S."/>
            <person name="Han D.M."/>
            <person name="Baek J.H."/>
            <person name="Choi D.G."/>
            <person name="Jeon J.H."/>
            <person name="Jeon C.O."/>
        </authorList>
    </citation>
    <scope>NUCLEOTIDE SEQUENCE [LARGE SCALE GENOMIC DNA]</scope>
    <source>
        <strain evidence="7">GPA1</strain>
    </source>
</reference>
<gene>
    <name evidence="6" type="ORF">WJU16_25240</name>
</gene>
<proteinExistence type="predicted"/>
<dbReference type="SUPFAM" id="SSF51206">
    <property type="entry name" value="cAMP-binding domain-like"/>
    <property type="match status" value="1"/>
</dbReference>
<dbReference type="InterPro" id="IPR012318">
    <property type="entry name" value="HTH_CRP"/>
</dbReference>
<dbReference type="PANTHER" id="PTHR24567">
    <property type="entry name" value="CRP FAMILY TRANSCRIPTIONAL REGULATORY PROTEIN"/>
    <property type="match status" value="1"/>
</dbReference>
<keyword evidence="1" id="KW-0805">Transcription regulation</keyword>
<evidence type="ECO:0000313" key="6">
    <source>
        <dbReference type="EMBL" id="WZN41272.1"/>
    </source>
</evidence>
<dbReference type="SMART" id="SM00100">
    <property type="entry name" value="cNMP"/>
    <property type="match status" value="1"/>
</dbReference>
<keyword evidence="2" id="KW-0238">DNA-binding</keyword>
<dbReference type="CDD" id="cd00038">
    <property type="entry name" value="CAP_ED"/>
    <property type="match status" value="1"/>
</dbReference>
<dbReference type="InterPro" id="IPR000595">
    <property type="entry name" value="cNMP-bd_dom"/>
</dbReference>
<dbReference type="PANTHER" id="PTHR24567:SF26">
    <property type="entry name" value="REGULATORY PROTEIN YEIL"/>
    <property type="match status" value="1"/>
</dbReference>
<dbReference type="SMART" id="SM00419">
    <property type="entry name" value="HTH_CRP"/>
    <property type="match status" value="1"/>
</dbReference>
<evidence type="ECO:0000256" key="3">
    <source>
        <dbReference type="ARBA" id="ARBA00023163"/>
    </source>
</evidence>